<comment type="caution">
    <text evidence="1">The sequence shown here is derived from an EMBL/GenBank/DDBJ whole genome shotgun (WGS) entry which is preliminary data.</text>
</comment>
<dbReference type="EMBL" id="CAJEWN010000125">
    <property type="protein sequence ID" value="CAD2167215.1"/>
    <property type="molecule type" value="Genomic_DNA"/>
</dbReference>
<sequence length="256" mass="29911">MSNIDKRLQIENAKIMSEQYKVFNKLASSRRAVYFNDDFMARMMNNTNNYFENYAAEKINNSTSLLPKTTTNPAQLVVDQDDLDKLSNQLKLLKIDDLTINKILKKFKTVKKEVKSEPQECQILEPQQQPFVGYDGLFEFAISQVIQCGYGHVLPLIGTKKENNNKKMSKRNNNKNTFKEKIILQSAQFLKKMASRKDNPFDNEVMKKFQENFNKLKRSILFQMPAVKNKSPIIQKKMDPIWECLIFVFVQSLFKI</sequence>
<dbReference type="Proteomes" id="UP000580250">
    <property type="component" value="Unassembled WGS sequence"/>
</dbReference>
<proteinExistence type="predicted"/>
<dbReference type="AlphaFoldDB" id="A0A6V7UYM7"/>
<reference evidence="1 2" key="1">
    <citation type="submission" date="2020-08" db="EMBL/GenBank/DDBJ databases">
        <authorList>
            <person name="Koutsovoulos G."/>
            <person name="Danchin GJ E."/>
        </authorList>
    </citation>
    <scope>NUCLEOTIDE SEQUENCE [LARGE SCALE GENOMIC DNA]</scope>
</reference>
<accession>A0A6V7UYM7</accession>
<evidence type="ECO:0000313" key="1">
    <source>
        <dbReference type="EMBL" id="CAD2167215.1"/>
    </source>
</evidence>
<evidence type="ECO:0000313" key="2">
    <source>
        <dbReference type="Proteomes" id="UP000580250"/>
    </source>
</evidence>
<organism evidence="1 2">
    <name type="scientific">Meloidogyne enterolobii</name>
    <name type="common">Root-knot nematode worm</name>
    <name type="synonym">Meloidogyne mayaguensis</name>
    <dbReference type="NCBI Taxonomy" id="390850"/>
    <lineage>
        <taxon>Eukaryota</taxon>
        <taxon>Metazoa</taxon>
        <taxon>Ecdysozoa</taxon>
        <taxon>Nematoda</taxon>
        <taxon>Chromadorea</taxon>
        <taxon>Rhabditida</taxon>
        <taxon>Tylenchina</taxon>
        <taxon>Tylenchomorpha</taxon>
        <taxon>Tylenchoidea</taxon>
        <taxon>Meloidogynidae</taxon>
        <taxon>Meloidogyninae</taxon>
        <taxon>Meloidogyne</taxon>
    </lineage>
</organism>
<name>A0A6V7UYM7_MELEN</name>
<protein>
    <submittedName>
        <fullName evidence="1">Uncharacterized protein</fullName>
    </submittedName>
</protein>
<gene>
    <name evidence="1" type="ORF">MENT_LOCUS18495</name>
</gene>